<keyword evidence="6" id="KW-0472">Membrane</keyword>
<evidence type="ECO:0000313" key="8">
    <source>
        <dbReference type="EMBL" id="KAL1837008.1"/>
    </source>
</evidence>
<dbReference type="Proteomes" id="UP001583172">
    <property type="component" value="Unassembled WGS sequence"/>
</dbReference>
<name>A0ABR3V5H1_HUMIN</name>
<reference evidence="8 9" key="1">
    <citation type="journal article" date="2024" name="Commun. Biol.">
        <title>Comparative genomic analysis of thermophilic fungi reveals convergent evolutionary adaptations and gene losses.</title>
        <authorList>
            <person name="Steindorff A.S."/>
            <person name="Aguilar-Pontes M.V."/>
            <person name="Robinson A.J."/>
            <person name="Andreopoulos B."/>
            <person name="LaButti K."/>
            <person name="Kuo A."/>
            <person name="Mondo S."/>
            <person name="Riley R."/>
            <person name="Otillar R."/>
            <person name="Haridas S."/>
            <person name="Lipzen A."/>
            <person name="Grimwood J."/>
            <person name="Schmutz J."/>
            <person name="Clum A."/>
            <person name="Reid I.D."/>
            <person name="Moisan M.C."/>
            <person name="Butler G."/>
            <person name="Nguyen T.T.M."/>
            <person name="Dewar K."/>
            <person name="Conant G."/>
            <person name="Drula E."/>
            <person name="Henrissat B."/>
            <person name="Hansel C."/>
            <person name="Singer S."/>
            <person name="Hutchinson M.I."/>
            <person name="de Vries R.P."/>
            <person name="Natvig D.O."/>
            <person name="Powell A.J."/>
            <person name="Tsang A."/>
            <person name="Grigoriev I.V."/>
        </authorList>
    </citation>
    <scope>NUCLEOTIDE SEQUENCE [LARGE SCALE GENOMIC DNA]</scope>
    <source>
        <strain evidence="8 9">CBS 620.91</strain>
    </source>
</reference>
<dbReference type="CDD" id="cd01612">
    <property type="entry name" value="Ubl_ATG12"/>
    <property type="match status" value="1"/>
</dbReference>
<feature type="compositionally biased region" description="Low complexity" evidence="7">
    <location>
        <begin position="1"/>
        <end position="14"/>
    </location>
</feature>
<evidence type="ECO:0000256" key="7">
    <source>
        <dbReference type="SAM" id="MobiDB-lite"/>
    </source>
</evidence>
<comment type="subunit">
    <text evidence="6">Forms a conjugate with ATG5.</text>
</comment>
<dbReference type="Pfam" id="PF04110">
    <property type="entry name" value="APG12"/>
    <property type="match status" value="1"/>
</dbReference>
<protein>
    <recommendedName>
        <fullName evidence="2 6">Ubiquitin-like protein ATG12</fullName>
    </recommendedName>
</protein>
<sequence length="184" mass="19592">MSSPPSNTTPAAAAGDNSPPASPILSGRASPDLPLTMTASTVLLQLPRDATAALAAAGAALFPPEHKIVVRFKPVGSAPAVRRELVRVSSAQRFETVVAYLRKTLRVQEHESVFLYVNSTFAPALDEVVGNLWRVGVIFLFSSYSDDWLGRGVLLSLISEMNACADVCYSVSRTPTTTSSSLTR</sequence>
<keyword evidence="3 6" id="KW-1017">Isopeptide bond</keyword>
<dbReference type="SUPFAM" id="SSF54236">
    <property type="entry name" value="Ubiquitin-like"/>
    <property type="match status" value="1"/>
</dbReference>
<comment type="caution">
    <text evidence="8">The sequence shown here is derived from an EMBL/GenBank/DDBJ whole genome shotgun (WGS) entry which is preliminary data.</text>
</comment>
<proteinExistence type="inferred from homology"/>
<evidence type="ECO:0000256" key="5">
    <source>
        <dbReference type="ARBA" id="ARBA00023006"/>
    </source>
</evidence>
<dbReference type="PANTHER" id="PTHR13385:SF0">
    <property type="entry name" value="UBIQUITIN-LIKE PROTEIN ATG12"/>
    <property type="match status" value="1"/>
</dbReference>
<comment type="subcellular location">
    <subcellularLocation>
        <location evidence="6">Preautophagosomal structure membrane</location>
        <topology evidence="6">Peripheral membrane protein</topology>
    </subcellularLocation>
</comment>
<keyword evidence="6" id="KW-0813">Transport</keyword>
<evidence type="ECO:0000256" key="1">
    <source>
        <dbReference type="ARBA" id="ARBA00007778"/>
    </source>
</evidence>
<keyword evidence="4 6" id="KW-0833">Ubl conjugation pathway</keyword>
<dbReference type="InterPro" id="IPR029071">
    <property type="entry name" value="Ubiquitin-like_domsf"/>
</dbReference>
<organism evidence="8 9">
    <name type="scientific">Humicola insolens</name>
    <name type="common">Soft-rot fungus</name>
    <dbReference type="NCBI Taxonomy" id="85995"/>
    <lineage>
        <taxon>Eukaryota</taxon>
        <taxon>Fungi</taxon>
        <taxon>Dikarya</taxon>
        <taxon>Ascomycota</taxon>
        <taxon>Pezizomycotina</taxon>
        <taxon>Sordariomycetes</taxon>
        <taxon>Sordariomycetidae</taxon>
        <taxon>Sordariales</taxon>
        <taxon>Chaetomiaceae</taxon>
        <taxon>Mycothermus</taxon>
    </lineage>
</organism>
<keyword evidence="5 6" id="KW-0072">Autophagy</keyword>
<evidence type="ECO:0000256" key="4">
    <source>
        <dbReference type="ARBA" id="ARBA00022786"/>
    </source>
</evidence>
<keyword evidence="9" id="KW-1185">Reference proteome</keyword>
<dbReference type="PANTHER" id="PTHR13385">
    <property type="entry name" value="AUTOPHAGY PROTEIN 12"/>
    <property type="match status" value="1"/>
</dbReference>
<gene>
    <name evidence="8" type="ORF">VTJ49DRAFT_4393</name>
</gene>
<evidence type="ECO:0000256" key="3">
    <source>
        <dbReference type="ARBA" id="ARBA00022499"/>
    </source>
</evidence>
<evidence type="ECO:0000313" key="9">
    <source>
        <dbReference type="Proteomes" id="UP001583172"/>
    </source>
</evidence>
<evidence type="ECO:0000256" key="6">
    <source>
        <dbReference type="RuleBase" id="RU361201"/>
    </source>
</evidence>
<feature type="region of interest" description="Disordered" evidence="7">
    <location>
        <begin position="1"/>
        <end position="29"/>
    </location>
</feature>
<dbReference type="Gene3D" id="3.10.20.90">
    <property type="entry name" value="Phosphatidylinositol 3-kinase Catalytic Subunit, Chain A, domain 1"/>
    <property type="match status" value="1"/>
</dbReference>
<evidence type="ECO:0000256" key="2">
    <source>
        <dbReference type="ARBA" id="ARBA00015875"/>
    </source>
</evidence>
<dbReference type="InterPro" id="IPR007242">
    <property type="entry name" value="Atg12"/>
</dbReference>
<dbReference type="EMBL" id="JAZGSY010000339">
    <property type="protein sequence ID" value="KAL1837008.1"/>
    <property type="molecule type" value="Genomic_DNA"/>
</dbReference>
<accession>A0ABR3V5H1</accession>
<comment type="function">
    <text evidence="6">Ubiquitin-like protein involved in cytoplasm to vacuole transport (Cvt), autophagy vesicles formation, mitophagy, and nucleophagy.</text>
</comment>
<keyword evidence="6" id="KW-0653">Protein transport</keyword>
<comment type="similarity">
    <text evidence="1 6">Belongs to the ATG12 family.</text>
</comment>